<dbReference type="SUPFAM" id="SSF140959">
    <property type="entry name" value="Indolic compounds 2,3-dioxygenase-like"/>
    <property type="match status" value="1"/>
</dbReference>
<name>A0ABW5FRE9_9PSEU</name>
<protein>
    <submittedName>
        <fullName evidence="1">Tryptophan 2,3-dioxygenase</fullName>
    </submittedName>
</protein>
<evidence type="ECO:0000313" key="1">
    <source>
        <dbReference type="EMBL" id="MFD2416332.1"/>
    </source>
</evidence>
<keyword evidence="2" id="KW-1185">Reference proteome</keyword>
<dbReference type="Pfam" id="PF03301">
    <property type="entry name" value="Trp_dioxygenase"/>
    <property type="match status" value="2"/>
</dbReference>
<dbReference type="PANTHER" id="PTHR10138:SF0">
    <property type="entry name" value="TRYPTOPHAN 2,3-DIOXYGENASE"/>
    <property type="match status" value="1"/>
</dbReference>
<accession>A0ABW5FRE9</accession>
<dbReference type="Proteomes" id="UP001597417">
    <property type="component" value="Unassembled WGS sequence"/>
</dbReference>
<dbReference type="InterPro" id="IPR004981">
    <property type="entry name" value="Trp_2_3_dOase"/>
</dbReference>
<dbReference type="EMBL" id="JBHUKR010000006">
    <property type="protein sequence ID" value="MFD2416332.1"/>
    <property type="molecule type" value="Genomic_DNA"/>
</dbReference>
<dbReference type="Gene3D" id="1.20.58.480">
    <property type="match status" value="1"/>
</dbReference>
<sequence>MDTSFAEYVGVQTLRAATSPLTSAAAEPSFLMSAQVMEILFDLAFIEARAARDAFDNDDTHTGLRALTRVRQTQSVLLTCWQLLRGMTPGDYAEFRDAFGSASGFQSAAYRRFEFMLGKKDAHLLDRHRDQPEVYAELVGVHRDHSLPDAVTGLLRRRMAWSWRQVYRNPAHHPDLFDIGQALADIADNFTRWRSEHLVVVERVLGTQPGTAGTSGLSWLRKAAEHRFFPELHALG</sequence>
<dbReference type="PANTHER" id="PTHR10138">
    <property type="entry name" value="TRYPTOPHAN 2,3-DIOXYGENASE"/>
    <property type="match status" value="1"/>
</dbReference>
<organism evidence="1 2">
    <name type="scientific">Amycolatopsis pigmentata</name>
    <dbReference type="NCBI Taxonomy" id="450801"/>
    <lineage>
        <taxon>Bacteria</taxon>
        <taxon>Bacillati</taxon>
        <taxon>Actinomycetota</taxon>
        <taxon>Actinomycetes</taxon>
        <taxon>Pseudonocardiales</taxon>
        <taxon>Pseudonocardiaceae</taxon>
        <taxon>Amycolatopsis</taxon>
    </lineage>
</organism>
<gene>
    <name evidence="1" type="ORF">ACFSXZ_08315</name>
</gene>
<dbReference type="InterPro" id="IPR037217">
    <property type="entry name" value="Trp/Indoleamine_2_3_dOase-like"/>
</dbReference>
<dbReference type="RefSeq" id="WP_378263025.1">
    <property type="nucleotide sequence ID" value="NZ_JBHUKR010000006.1"/>
</dbReference>
<reference evidence="2" key="1">
    <citation type="journal article" date="2019" name="Int. J. Syst. Evol. Microbiol.">
        <title>The Global Catalogue of Microorganisms (GCM) 10K type strain sequencing project: providing services to taxonomists for standard genome sequencing and annotation.</title>
        <authorList>
            <consortium name="The Broad Institute Genomics Platform"/>
            <consortium name="The Broad Institute Genome Sequencing Center for Infectious Disease"/>
            <person name="Wu L."/>
            <person name="Ma J."/>
        </authorList>
    </citation>
    <scope>NUCLEOTIDE SEQUENCE [LARGE SCALE GENOMIC DNA]</scope>
    <source>
        <strain evidence="2">CGMCC 4.7645</strain>
    </source>
</reference>
<proteinExistence type="predicted"/>
<comment type="caution">
    <text evidence="1">The sequence shown here is derived from an EMBL/GenBank/DDBJ whole genome shotgun (WGS) entry which is preliminary data.</text>
</comment>
<evidence type="ECO:0000313" key="2">
    <source>
        <dbReference type="Proteomes" id="UP001597417"/>
    </source>
</evidence>